<dbReference type="KEGG" id="bhu:bhn_I1314"/>
<reference evidence="2" key="1">
    <citation type="submission" date="2016-10" db="EMBL/GenBank/DDBJ databases">
        <title>The complete genome sequence of the rumen bacterium Butyrivibrio hungatei MB2003.</title>
        <authorList>
            <person name="Palevich N."/>
            <person name="Kelly W.J."/>
            <person name="Leahy S.C."/>
            <person name="Altermann E."/>
            <person name="Rakonjac J."/>
            <person name="Attwood G.T."/>
        </authorList>
    </citation>
    <scope>NUCLEOTIDE SEQUENCE [LARGE SCALE GENOMIC DNA]</scope>
    <source>
        <strain evidence="2">MB2003</strain>
    </source>
</reference>
<evidence type="ECO:0000313" key="2">
    <source>
        <dbReference type="Proteomes" id="UP000179284"/>
    </source>
</evidence>
<name>A0A1D9P166_9FIRM</name>
<dbReference type="Proteomes" id="UP000179284">
    <property type="component" value="Chromosome I"/>
</dbReference>
<evidence type="ECO:0008006" key="3">
    <source>
        <dbReference type="Google" id="ProtNLM"/>
    </source>
</evidence>
<accession>A0A1D9P166</accession>
<dbReference type="AlphaFoldDB" id="A0A1D9P166"/>
<evidence type="ECO:0000313" key="1">
    <source>
        <dbReference type="EMBL" id="AOZ96348.1"/>
    </source>
</evidence>
<dbReference type="InterPro" id="IPR009711">
    <property type="entry name" value="UPF0473"/>
</dbReference>
<proteinExistence type="predicted"/>
<sequence>MKNLFRRIFMEFSKIATEMNTRIENGDQETVEIELDHGEVVNCAIMIVLTVNEKDYIVLLPLDKNGQNHDGNVWFYEFIWDGSDKEPELGYISDDAEYEAVSEAFDLYLDDVEFDELVELPEEGLDGEE</sequence>
<keyword evidence="2" id="KW-1185">Reference proteome</keyword>
<protein>
    <recommendedName>
        <fullName evidence="3">DUF1292 domain-containing protein</fullName>
    </recommendedName>
</protein>
<dbReference type="EMBL" id="CP017831">
    <property type="protein sequence ID" value="AOZ96348.1"/>
    <property type="molecule type" value="Genomic_DNA"/>
</dbReference>
<dbReference type="Pfam" id="PF06949">
    <property type="entry name" value="DUF1292"/>
    <property type="match status" value="1"/>
</dbReference>
<gene>
    <name evidence="1" type="ORF">bhn_I1314</name>
</gene>
<organism evidence="1 2">
    <name type="scientific">Butyrivibrio hungatei</name>
    <dbReference type="NCBI Taxonomy" id="185008"/>
    <lineage>
        <taxon>Bacteria</taxon>
        <taxon>Bacillati</taxon>
        <taxon>Bacillota</taxon>
        <taxon>Clostridia</taxon>
        <taxon>Lachnospirales</taxon>
        <taxon>Lachnospiraceae</taxon>
        <taxon>Butyrivibrio</taxon>
    </lineage>
</organism>